<evidence type="ECO:0000256" key="6">
    <source>
        <dbReference type="SAM" id="MobiDB-lite"/>
    </source>
</evidence>
<feature type="transmembrane region" description="Helical" evidence="7">
    <location>
        <begin position="70"/>
        <end position="89"/>
    </location>
</feature>
<keyword evidence="2" id="KW-0813">Transport</keyword>
<dbReference type="AlphaFoldDB" id="A0A7Y7XF21"/>
<accession>A0A7Y7XF21</accession>
<dbReference type="GO" id="GO:0022857">
    <property type="term" value="F:transmembrane transporter activity"/>
    <property type="evidence" value="ECO:0007669"/>
    <property type="project" value="InterPro"/>
</dbReference>
<sequence length="525" mass="56164">MNGAALSPEDAPATGASLAKPSKRPMAGLVGIFLAAMMAGLNARVGALALADVRGALGFGLDDASWLTTAYSAGELIAMPFSAWFAITLSVRRFELWMLGTCTLLAVLLPFIHDLNLLLILRFVQGVASGTTIPLLMMAALKFLPPPIRLYGLALYAMTATFAPNLSIWLAGYWTDGLLDWRWLYWQIVPLACFAGLLVGWGLAREPIQSARFGQANWSGMACGVPALGLITVALDQGVRLNWFESPLITLSLMAGLALLAVYLLTEWYHPSPFIKLQILGRRNLGLGCILFVSLLVVLMSSSLLPANYLGALQNYRLAQMASIGLIIALPQLVLGFVVALLLYQKWLDARIVFASGLFLIALACFCGAQLTSDWNRDQFVVAQTLQAFGQPMAIISMLFLVTSVVQPPEGPYVSGTINTLRAFGSLVGAALVGQLISMRGRFHGEMLLDQAALASNALAQAPEPSQLIGIIDQQSLVLAVADAYRVLGILALLLVPLVLRLTYIPAPDLPAASPPSAISPSSDE</sequence>
<feature type="transmembrane region" description="Helical" evidence="7">
    <location>
        <begin position="247"/>
        <end position="265"/>
    </location>
</feature>
<feature type="transmembrane region" description="Helical" evidence="7">
    <location>
        <begin position="216"/>
        <end position="235"/>
    </location>
</feature>
<dbReference type="PANTHER" id="PTHR42718">
    <property type="entry name" value="MAJOR FACILITATOR SUPERFAMILY MULTIDRUG TRANSPORTER MFSC"/>
    <property type="match status" value="1"/>
</dbReference>
<comment type="subcellular location">
    <subcellularLocation>
        <location evidence="1">Membrane</location>
        <topology evidence="1">Multi-pass membrane protein</topology>
    </subcellularLocation>
</comment>
<reference evidence="9 10" key="1">
    <citation type="submission" date="2020-04" db="EMBL/GenBank/DDBJ databases">
        <title>Molecular characterization of pseudomonads from Agaricus bisporus reveal novel blotch 2 pathogens in Western Europe.</title>
        <authorList>
            <person name="Taparia T."/>
            <person name="Krijger M."/>
            <person name="Haynes E."/>
            <person name="Elpinstone J.G."/>
            <person name="Noble R."/>
            <person name="Van Der Wolf J."/>
        </authorList>
    </citation>
    <scope>NUCLEOTIDE SEQUENCE [LARGE SCALE GENOMIC DNA]</scope>
    <source>
        <strain evidence="9 10">H7001</strain>
    </source>
</reference>
<dbReference type="PANTHER" id="PTHR42718:SF9">
    <property type="entry name" value="MAJOR FACILITATOR SUPERFAMILY MULTIDRUG TRANSPORTER MFSC"/>
    <property type="match status" value="1"/>
</dbReference>
<evidence type="ECO:0000256" key="3">
    <source>
        <dbReference type="ARBA" id="ARBA00022692"/>
    </source>
</evidence>
<evidence type="ECO:0000256" key="1">
    <source>
        <dbReference type="ARBA" id="ARBA00004141"/>
    </source>
</evidence>
<dbReference type="Gene3D" id="1.20.1250.20">
    <property type="entry name" value="MFS general substrate transporter like domains"/>
    <property type="match status" value="2"/>
</dbReference>
<evidence type="ECO:0000259" key="8">
    <source>
        <dbReference type="PROSITE" id="PS50850"/>
    </source>
</evidence>
<feature type="transmembrane region" description="Helical" evidence="7">
    <location>
        <begin position="324"/>
        <end position="344"/>
    </location>
</feature>
<dbReference type="GO" id="GO:0016020">
    <property type="term" value="C:membrane"/>
    <property type="evidence" value="ECO:0007669"/>
    <property type="project" value="UniProtKB-SubCell"/>
</dbReference>
<evidence type="ECO:0000256" key="7">
    <source>
        <dbReference type="SAM" id="Phobius"/>
    </source>
</evidence>
<feature type="transmembrane region" description="Helical" evidence="7">
    <location>
        <begin position="119"/>
        <end position="141"/>
    </location>
</feature>
<feature type="transmembrane region" description="Helical" evidence="7">
    <location>
        <begin position="391"/>
        <end position="409"/>
    </location>
</feature>
<feature type="transmembrane region" description="Helical" evidence="7">
    <location>
        <begin position="184"/>
        <end position="204"/>
    </location>
</feature>
<feature type="region of interest" description="Disordered" evidence="6">
    <location>
        <begin position="1"/>
        <end position="20"/>
    </location>
</feature>
<dbReference type="Proteomes" id="UP000539985">
    <property type="component" value="Unassembled WGS sequence"/>
</dbReference>
<dbReference type="EMBL" id="JACAQB010000016">
    <property type="protein sequence ID" value="NWB98660.1"/>
    <property type="molecule type" value="Genomic_DNA"/>
</dbReference>
<feature type="transmembrane region" description="Helical" evidence="7">
    <location>
        <begin position="153"/>
        <end position="172"/>
    </location>
</feature>
<feature type="transmembrane region" description="Helical" evidence="7">
    <location>
        <begin position="96"/>
        <end position="113"/>
    </location>
</feature>
<feature type="transmembrane region" description="Helical" evidence="7">
    <location>
        <begin position="27"/>
        <end position="50"/>
    </location>
</feature>
<keyword evidence="4 7" id="KW-1133">Transmembrane helix</keyword>
<evidence type="ECO:0000256" key="4">
    <source>
        <dbReference type="ARBA" id="ARBA00022989"/>
    </source>
</evidence>
<evidence type="ECO:0000256" key="5">
    <source>
        <dbReference type="ARBA" id="ARBA00023136"/>
    </source>
</evidence>
<dbReference type="Pfam" id="PF07690">
    <property type="entry name" value="MFS_1"/>
    <property type="match status" value="1"/>
</dbReference>
<dbReference type="InterPro" id="IPR011701">
    <property type="entry name" value="MFS"/>
</dbReference>
<evidence type="ECO:0000256" key="2">
    <source>
        <dbReference type="ARBA" id="ARBA00022448"/>
    </source>
</evidence>
<dbReference type="InterPro" id="IPR020846">
    <property type="entry name" value="MFS_dom"/>
</dbReference>
<dbReference type="InterPro" id="IPR036259">
    <property type="entry name" value="MFS_trans_sf"/>
</dbReference>
<feature type="transmembrane region" description="Helical" evidence="7">
    <location>
        <begin position="421"/>
        <end position="439"/>
    </location>
</feature>
<gene>
    <name evidence="9" type="ORF">HX882_22460</name>
</gene>
<evidence type="ECO:0000313" key="9">
    <source>
        <dbReference type="EMBL" id="NWB98660.1"/>
    </source>
</evidence>
<keyword evidence="5 7" id="KW-0472">Membrane</keyword>
<name>A0A7Y7XF21_9PSED</name>
<protein>
    <submittedName>
        <fullName evidence="9">MFS transporter</fullName>
    </submittedName>
</protein>
<organism evidence="9 10">
    <name type="scientific">Pseudomonas gingeri</name>
    <dbReference type="NCBI Taxonomy" id="117681"/>
    <lineage>
        <taxon>Bacteria</taxon>
        <taxon>Pseudomonadati</taxon>
        <taxon>Pseudomonadota</taxon>
        <taxon>Gammaproteobacteria</taxon>
        <taxon>Pseudomonadales</taxon>
        <taxon>Pseudomonadaceae</taxon>
        <taxon>Pseudomonas</taxon>
    </lineage>
</organism>
<evidence type="ECO:0000313" key="10">
    <source>
        <dbReference type="Proteomes" id="UP000539985"/>
    </source>
</evidence>
<proteinExistence type="predicted"/>
<dbReference type="PROSITE" id="PS50850">
    <property type="entry name" value="MFS"/>
    <property type="match status" value="1"/>
</dbReference>
<feature type="domain" description="Major facilitator superfamily (MFS) profile" evidence="8">
    <location>
        <begin position="28"/>
        <end position="501"/>
    </location>
</feature>
<comment type="caution">
    <text evidence="9">The sequence shown here is derived from an EMBL/GenBank/DDBJ whole genome shotgun (WGS) entry which is preliminary data.</text>
</comment>
<dbReference type="SUPFAM" id="SSF103473">
    <property type="entry name" value="MFS general substrate transporter"/>
    <property type="match status" value="1"/>
</dbReference>
<feature type="transmembrane region" description="Helical" evidence="7">
    <location>
        <begin position="285"/>
        <end position="304"/>
    </location>
</feature>
<keyword evidence="3 7" id="KW-0812">Transmembrane</keyword>
<feature type="transmembrane region" description="Helical" evidence="7">
    <location>
        <begin position="351"/>
        <end position="371"/>
    </location>
</feature>